<keyword evidence="6 10" id="KW-0732">Signal</keyword>
<dbReference type="GO" id="GO:0006817">
    <property type="term" value="P:phosphate ion transport"/>
    <property type="evidence" value="ECO:0007669"/>
    <property type="project" value="UniProtKB-KW"/>
</dbReference>
<dbReference type="Proteomes" id="UP000261285">
    <property type="component" value="Unassembled WGS sequence"/>
</dbReference>
<protein>
    <submittedName>
        <fullName evidence="13">Phosphate ABC transporter substrate-binding protein</fullName>
    </submittedName>
    <submittedName>
        <fullName evidence="12">Phosphate-binding protein pstS</fullName>
    </submittedName>
</protein>
<dbReference type="Proteomes" id="UP000095485">
    <property type="component" value="Unassembled WGS sequence"/>
</dbReference>
<evidence type="ECO:0000259" key="11">
    <source>
        <dbReference type="Pfam" id="PF12849"/>
    </source>
</evidence>
<dbReference type="GeneID" id="96230033"/>
<reference evidence="12 14" key="1">
    <citation type="submission" date="2015-09" db="EMBL/GenBank/DDBJ databases">
        <authorList>
            <consortium name="Pathogen Informatics"/>
        </authorList>
    </citation>
    <scope>NUCLEOTIDE SEQUENCE [LARGE SCALE GENOMIC DNA]</scope>
    <source>
        <strain evidence="12 14">2789STDY5834914</strain>
    </source>
</reference>
<evidence type="ECO:0000256" key="1">
    <source>
        <dbReference type="ARBA" id="ARBA00002841"/>
    </source>
</evidence>
<evidence type="ECO:0000256" key="4">
    <source>
        <dbReference type="ARBA" id="ARBA00011529"/>
    </source>
</evidence>
<dbReference type="InterPro" id="IPR050811">
    <property type="entry name" value="Phosphate_ABC_transporter"/>
</dbReference>
<evidence type="ECO:0000256" key="3">
    <source>
        <dbReference type="ARBA" id="ARBA00008725"/>
    </source>
</evidence>
<dbReference type="EMBL" id="CZAY01000024">
    <property type="protein sequence ID" value="CUQ08107.1"/>
    <property type="molecule type" value="Genomic_DNA"/>
</dbReference>
<feature type="signal peptide" evidence="10">
    <location>
        <begin position="1"/>
        <end position="20"/>
    </location>
</feature>
<proteinExistence type="inferred from homology"/>
<dbReference type="RefSeq" id="WP_055284371.1">
    <property type="nucleotide sequence ID" value="NZ_CABMEZ010000006.1"/>
</dbReference>
<dbReference type="InterPro" id="IPR024370">
    <property type="entry name" value="PBP_domain"/>
</dbReference>
<evidence type="ECO:0000313" key="13">
    <source>
        <dbReference type="EMBL" id="RGO32706.1"/>
    </source>
</evidence>
<keyword evidence="5" id="KW-0592">Phosphate transport</keyword>
<dbReference type="EMBL" id="QSVN01000006">
    <property type="protein sequence ID" value="RGO32706.1"/>
    <property type="molecule type" value="Genomic_DNA"/>
</dbReference>
<comment type="subcellular location">
    <subcellularLocation>
        <location evidence="2">Cell membrane</location>
        <topology evidence="2">Lipid-anchor</topology>
    </subcellularLocation>
</comment>
<evidence type="ECO:0000313" key="12">
    <source>
        <dbReference type="EMBL" id="CUQ08107.1"/>
    </source>
</evidence>
<dbReference type="OrthoDB" id="9790048at2"/>
<name>A0A174TIT4_9FIRM</name>
<evidence type="ECO:0000256" key="6">
    <source>
        <dbReference type="ARBA" id="ARBA00022729"/>
    </source>
</evidence>
<comment type="function">
    <text evidence="1">Part of the ABC transporter complex PstSACB involved in phosphate import.</text>
</comment>
<feature type="compositionally biased region" description="Basic and acidic residues" evidence="9">
    <location>
        <begin position="31"/>
        <end position="40"/>
    </location>
</feature>
<evidence type="ECO:0000256" key="10">
    <source>
        <dbReference type="SAM" id="SignalP"/>
    </source>
</evidence>
<dbReference type="PANTHER" id="PTHR30570">
    <property type="entry name" value="PERIPLASMIC PHOSPHATE BINDING COMPONENT OF PHOSPHATE ABC TRANSPORTER"/>
    <property type="match status" value="1"/>
</dbReference>
<comment type="subunit">
    <text evidence="4">The complex is composed of two ATP-binding proteins (PstB), two transmembrane proteins (PstC and PstA) and a solute-binding protein (PstS).</text>
</comment>
<evidence type="ECO:0000313" key="15">
    <source>
        <dbReference type="Proteomes" id="UP000261285"/>
    </source>
</evidence>
<feature type="domain" description="PBP" evidence="11">
    <location>
        <begin position="41"/>
        <end position="167"/>
    </location>
</feature>
<accession>A0A174TIT4</accession>
<keyword evidence="7" id="KW-0564">Palmitate</keyword>
<evidence type="ECO:0000256" key="2">
    <source>
        <dbReference type="ARBA" id="ARBA00004193"/>
    </source>
</evidence>
<dbReference type="SUPFAM" id="SSF53850">
    <property type="entry name" value="Periplasmic binding protein-like II"/>
    <property type="match status" value="2"/>
</dbReference>
<dbReference type="STRING" id="88431.ERS852423_00500"/>
<reference evidence="13 15" key="2">
    <citation type="submission" date="2018-08" db="EMBL/GenBank/DDBJ databases">
        <title>A genome reference for cultivated species of the human gut microbiota.</title>
        <authorList>
            <person name="Zou Y."/>
            <person name="Xue W."/>
            <person name="Luo G."/>
        </authorList>
    </citation>
    <scope>NUCLEOTIDE SEQUENCE [LARGE SCALE GENOMIC DNA]</scope>
    <source>
        <strain evidence="13 15">OM02-16</strain>
    </source>
</reference>
<gene>
    <name evidence="12" type="primary">pstS</name>
    <name evidence="13" type="ORF">DXB16_07610</name>
    <name evidence="12" type="ORF">ERS852526_02758</name>
</gene>
<organism evidence="12 14">
    <name type="scientific">Dorea longicatena</name>
    <dbReference type="NCBI Taxonomy" id="88431"/>
    <lineage>
        <taxon>Bacteria</taxon>
        <taxon>Bacillati</taxon>
        <taxon>Bacillota</taxon>
        <taxon>Clostridia</taxon>
        <taxon>Lachnospirales</taxon>
        <taxon>Lachnospiraceae</taxon>
        <taxon>Dorea</taxon>
    </lineage>
</organism>
<dbReference type="AlphaFoldDB" id="A0A174TIT4"/>
<dbReference type="Pfam" id="PF12849">
    <property type="entry name" value="PBP_like_2"/>
    <property type="match status" value="2"/>
</dbReference>
<dbReference type="PANTHER" id="PTHR30570:SF1">
    <property type="entry name" value="PHOSPHATE-BINDING PROTEIN PSTS"/>
    <property type="match status" value="1"/>
</dbReference>
<keyword evidence="8" id="KW-0449">Lipoprotein</keyword>
<evidence type="ECO:0000256" key="5">
    <source>
        <dbReference type="ARBA" id="ARBA00022592"/>
    </source>
</evidence>
<evidence type="ECO:0000256" key="9">
    <source>
        <dbReference type="SAM" id="MobiDB-lite"/>
    </source>
</evidence>
<comment type="similarity">
    <text evidence="3">Belongs to the PstS family.</text>
</comment>
<feature type="domain" description="PBP" evidence="11">
    <location>
        <begin position="186"/>
        <end position="300"/>
    </location>
</feature>
<evidence type="ECO:0000256" key="7">
    <source>
        <dbReference type="ARBA" id="ARBA00023139"/>
    </source>
</evidence>
<evidence type="ECO:0000256" key="8">
    <source>
        <dbReference type="ARBA" id="ARBA00023288"/>
    </source>
</evidence>
<feature type="chain" id="PRO_5038213536" evidence="10">
    <location>
        <begin position="21"/>
        <end position="303"/>
    </location>
</feature>
<evidence type="ECO:0000313" key="14">
    <source>
        <dbReference type="Proteomes" id="UP000095485"/>
    </source>
</evidence>
<dbReference type="PROSITE" id="PS51257">
    <property type="entry name" value="PROKAR_LIPOPROTEIN"/>
    <property type="match status" value="1"/>
</dbReference>
<feature type="region of interest" description="Disordered" evidence="9">
    <location>
        <begin position="24"/>
        <end position="51"/>
    </location>
</feature>
<dbReference type="GO" id="GO:0005886">
    <property type="term" value="C:plasma membrane"/>
    <property type="evidence" value="ECO:0007669"/>
    <property type="project" value="UniProtKB-SubCell"/>
</dbReference>
<sequence length="303" mass="32177">MKLKKFIAILSVATMTAGLAVGCGSSDSASSDDKSSKSESDWDSSNDITIVSREDGSGTRGAFIELFGIEEKKDGEKVDMTTDDAQITNSTSVMLTTVAGDDYAIGYVSLGSLNDTVKALKIDGEEATEQNIKDGKYKICRPFNIATKKGADNEVVKDFIAYIMSKEGQQVISDNGYIGDDSAEAYAGSKPSGKAVVGGSSSVSPVMEKLIEAYKKVNTGAEIELQTTDSTTGMTSAIDGSYDIGMASRELQDEEKDKLDSQVIATDGIAVIVNKNNTTDELSSDQVKTIYTGDATTWDEVVK</sequence>
<keyword evidence="5" id="KW-0813">Transport</keyword>
<dbReference type="Gene3D" id="3.40.190.10">
    <property type="entry name" value="Periplasmic binding protein-like II"/>
    <property type="match status" value="2"/>
</dbReference>